<dbReference type="PANTHER" id="PTHR43283:SF7">
    <property type="entry name" value="BETA-LACTAMASE-RELATED DOMAIN-CONTAINING PROTEIN"/>
    <property type="match status" value="1"/>
</dbReference>
<reference evidence="2 3" key="1">
    <citation type="submission" date="2019-06" db="EMBL/GenBank/DDBJ databases">
        <title>Complete genome sequence of Antarcticibacterium flavum KCTC 52984T from an Antarctic marine sediment.</title>
        <authorList>
            <person name="Lee Y.M."/>
            <person name="Shin S.C."/>
        </authorList>
    </citation>
    <scope>NUCLEOTIDE SEQUENCE [LARGE SCALE GENOMIC DNA]</scope>
    <source>
        <strain evidence="2 3">KCTC 52984</strain>
    </source>
</reference>
<dbReference type="EMBL" id="CP040812">
    <property type="protein sequence ID" value="QCY69729.1"/>
    <property type="molecule type" value="Genomic_DNA"/>
</dbReference>
<proteinExistence type="predicted"/>
<dbReference type="Proteomes" id="UP000309016">
    <property type="component" value="Chromosome"/>
</dbReference>
<dbReference type="AlphaFoldDB" id="A0A5B7X339"/>
<sequence>MKKIFKVAVIVIATLLFAALLLWALGYSYIFRGLQVVYLKGHTTAYIDDHPEFANRFIEAGEAPQPWPVHKEYSNTSSTSGLEKINKELGTVAFLIIKKDSIWYENYAEGYDENSLTNSFSMAKSITTALLGKAIKDGYIKSLDQPVKDFLPEFSSPYNTSLTVGDLSSMASGLNWNEDYYNPFAQTARAYFDSDIRQLVYNLEITSPPGKEFEYLSGNTLMLGMVLEKATGQTLSGYLSESFWKPLGMQNDALWQLDSEESGLEKAYCCIASNARDFARFGKLFKNYGRWNGKQILDSTFVATATRPRFEDSPQYGYGFWLSDYKEKETFYMRGVLGQYVIVIPEDDLIIVRLGHNLIKREESEDHAPDFFMYIDETYKMLTNAT</sequence>
<dbReference type="PANTHER" id="PTHR43283">
    <property type="entry name" value="BETA-LACTAMASE-RELATED"/>
    <property type="match status" value="1"/>
</dbReference>
<protein>
    <submittedName>
        <fullName evidence="2">Serine hydrolase</fullName>
    </submittedName>
</protein>
<dbReference type="RefSeq" id="WP_139066294.1">
    <property type="nucleotide sequence ID" value="NZ_CP040812.1"/>
</dbReference>
<dbReference type="InterPro" id="IPR012338">
    <property type="entry name" value="Beta-lactam/transpept-like"/>
</dbReference>
<gene>
    <name evidence="2" type="ORF">FHG64_10140</name>
</gene>
<dbReference type="GO" id="GO:0016787">
    <property type="term" value="F:hydrolase activity"/>
    <property type="evidence" value="ECO:0007669"/>
    <property type="project" value="UniProtKB-KW"/>
</dbReference>
<dbReference type="SUPFAM" id="SSF56601">
    <property type="entry name" value="beta-lactamase/transpeptidase-like"/>
    <property type="match status" value="1"/>
</dbReference>
<dbReference type="InterPro" id="IPR001466">
    <property type="entry name" value="Beta-lactam-related"/>
</dbReference>
<dbReference type="KEGG" id="afla:FHG64_10140"/>
<dbReference type="InterPro" id="IPR050789">
    <property type="entry name" value="Diverse_Enzym_Activities"/>
</dbReference>
<accession>A0A5B7X339</accession>
<dbReference type="Gene3D" id="3.40.710.10">
    <property type="entry name" value="DD-peptidase/beta-lactamase superfamily"/>
    <property type="match status" value="1"/>
</dbReference>
<evidence type="ECO:0000313" key="2">
    <source>
        <dbReference type="EMBL" id="QCY69729.1"/>
    </source>
</evidence>
<keyword evidence="2" id="KW-0378">Hydrolase</keyword>
<evidence type="ECO:0000259" key="1">
    <source>
        <dbReference type="Pfam" id="PF00144"/>
    </source>
</evidence>
<evidence type="ECO:0000313" key="3">
    <source>
        <dbReference type="Proteomes" id="UP000309016"/>
    </source>
</evidence>
<organism evidence="2 3">
    <name type="scientific">Antarcticibacterium flavum</name>
    <dbReference type="NCBI Taxonomy" id="2058175"/>
    <lineage>
        <taxon>Bacteria</taxon>
        <taxon>Pseudomonadati</taxon>
        <taxon>Bacteroidota</taxon>
        <taxon>Flavobacteriia</taxon>
        <taxon>Flavobacteriales</taxon>
        <taxon>Flavobacteriaceae</taxon>
        <taxon>Antarcticibacterium</taxon>
    </lineage>
</organism>
<keyword evidence="3" id="KW-1185">Reference proteome</keyword>
<dbReference type="OrthoDB" id="9773047at2"/>
<feature type="domain" description="Beta-lactamase-related" evidence="1">
    <location>
        <begin position="89"/>
        <end position="354"/>
    </location>
</feature>
<dbReference type="Pfam" id="PF00144">
    <property type="entry name" value="Beta-lactamase"/>
    <property type="match status" value="1"/>
</dbReference>
<name>A0A5B7X339_9FLAO</name>